<dbReference type="EMBL" id="LMVN01000005">
    <property type="protein sequence ID" value="PAV07918.1"/>
    <property type="molecule type" value="Genomic_DNA"/>
</dbReference>
<name>A0A2A2HF22_9EURY</name>
<dbReference type="Proteomes" id="UP000217528">
    <property type="component" value="Unassembled WGS sequence"/>
</dbReference>
<dbReference type="InterPro" id="IPR001322">
    <property type="entry name" value="Lamin_tail_dom"/>
</dbReference>
<dbReference type="PROSITE" id="PS51841">
    <property type="entry name" value="LTD"/>
    <property type="match status" value="1"/>
</dbReference>
<evidence type="ECO:0000313" key="3">
    <source>
        <dbReference type="EMBL" id="PWL08727.1"/>
    </source>
</evidence>
<dbReference type="SMART" id="SM00710">
    <property type="entry name" value="PbH1"/>
    <property type="match status" value="8"/>
</dbReference>
<organism evidence="2 4">
    <name type="scientific">Methanosphaera cuniculi</name>
    <dbReference type="NCBI Taxonomy" id="1077256"/>
    <lineage>
        <taxon>Archaea</taxon>
        <taxon>Methanobacteriati</taxon>
        <taxon>Methanobacteriota</taxon>
        <taxon>Methanomada group</taxon>
        <taxon>Methanobacteria</taxon>
        <taxon>Methanobacteriales</taxon>
        <taxon>Methanobacteriaceae</taxon>
        <taxon>Methanosphaera</taxon>
    </lineage>
</organism>
<evidence type="ECO:0000313" key="5">
    <source>
        <dbReference type="Proteomes" id="UP000246004"/>
    </source>
</evidence>
<reference evidence="3 5" key="1">
    <citation type="submission" date="2016-04" db="EMBL/GenBank/DDBJ databases">
        <title>Genome sequence of Methanosphaera cuniculi DSM 4103.</title>
        <authorList>
            <person name="Poehlein A."/>
            <person name="Seedorf H."/>
            <person name="Daniel R."/>
        </authorList>
    </citation>
    <scope>NUCLEOTIDE SEQUENCE [LARGE SCALE GENOMIC DNA]</scope>
    <source>
        <strain evidence="3 5">DSM 4103</strain>
    </source>
</reference>
<sequence length="1583" mass="174261">MNKNSKYLFLGLTLLILLISIGSISATDNTTSTTKISTTDTPNEVVTTSNPKIEDKKIETKKINSKKEIKTIKTTTQKENTNKTVKKQTTHIINNNTISQYFNKENNYTLSDKVADGDTLDIRGNISNHDDKNLSMIINRPVNVISSTKDAYIDLNTTAGSLLGDNPGTRFGIVTGADYTNVTGINLHNTQLWVSAVNHVTLDNISAVVKDQRVGSGVGQTSIRDGSEYITVRNSYFFTENNGGSSTFVLAFANYCNIDNCTVEAGEGAGNLFYFNVFNINVNMTGKVVNSFNNVTNCIIRPLDGEKDISSSLMLGGENNTFINNTVQGSATGYSKGSIFINNTISYVTAQNITLINNTVLKRTTISDSSQLTGNNLNEVIIDMATGANSTFNNNTMTKFTISNSRATNVTFENNTINGTDEIVLNIKSSNNIIRNNYIVGKAGCGDNVININKANNIYENNGPVAIQYNITDKTYKDYFDTNGVILSNITNYSTLNLIGEFNNKNFTIKNVNVALNGCDAILNNATINVDENSIVIIRNITINSENPNAIILNSNYNLIRNITIIHNIPTSTIIVNGNSTIMNYTRILKTITTNTDNNLDIIQINSNDNILLNTNMTIISDVFQNNITALNIENTYNNQINRSNINITTQKANGVIIKDNSNITLNSNKILLNTKEDTQGITIIGNSYMVNLRSNTVSINSTRNATGIIIKTNSTSENDTLILNRNEININSNKAVGIIADNKNNNSISVNKININTTMDVQGIILNTEKITCSSNTINIISTNNLQENIGLYVKNTNNAKINFGTSNINAINASAIKLINTNNTNISGGNLYSINSTNTINIINSNNIILDKFQTTVFNSNVISLINSPNSKITNCNIIPLNTSYNALLITNSSNSEISSNNITLDNATSNIITVINSSNNTLEYNNILIIHTDIKPISLINSPGNKISNNYIFINKTTGGNSAIQVDENSKETIITNNTPSTIKFLNNQTYNQYFDKNGVFNLIEDEVILIITSDIMGVNLEFNKSNILLTTSGYHTLYNTTIIIKDNAKVEGSDLNIINTNNNPIFIINNTENNEIINSNLTLNGTNPTLIKVNGNGTTIENIDLNMVNIKINGKNTTKIAEVTNGYLSLTESNIKMTGKEIISFKNNITKIDVNYNSIILNGERITFMDDTDNIETYNFIQNNINITAKNPVNLIHIKNNKSYYSNIRYNIINVDVETPFNGRVPLINATPNDLLYNTINITDSLNNSILGDEALIGERLYQNNPVTKYHVFINTTTNSLKYNQDANITIKLEDIYHGNINGTMNITIGGKIYEVNGTQITISLHPKSMKIPIIINYIDSKNKYLPLENYVETLNVSRGDAQIQVTVNSEIYAGQSITLTAVISDNGELIKDGYVAFKLNGVTLKDADGNRIKVRVINGVATLKYTIPSNYAAKDYLLTAVFSNGNYDRVEVNQTVTIIPSNVFIQPTSVYYENGKLIIKAEIKDAITNKNVAVRTKVTLKISGKTFINKMIVENGTITVTQDMKFNNGIKTLTIVSGPNSKYNVNEINVSFMVTNTPVKQSKNSTLTTTNENLKAKV</sequence>
<dbReference type="Gene3D" id="2.60.40.10">
    <property type="entry name" value="Immunoglobulins"/>
    <property type="match status" value="1"/>
</dbReference>
<proteinExistence type="predicted"/>
<accession>A0A2A2HF22</accession>
<evidence type="ECO:0000313" key="2">
    <source>
        <dbReference type="EMBL" id="PAV07918.1"/>
    </source>
</evidence>
<keyword evidence="4" id="KW-1185">Reference proteome</keyword>
<gene>
    <name evidence="2" type="ORF">ASJ82_05325</name>
    <name evidence="3" type="ORF">MSCUN_04400</name>
</gene>
<dbReference type="Proteomes" id="UP000246004">
    <property type="component" value="Unassembled WGS sequence"/>
</dbReference>
<dbReference type="InterPro" id="IPR006626">
    <property type="entry name" value="PbH1"/>
</dbReference>
<dbReference type="InterPro" id="IPR013783">
    <property type="entry name" value="Ig-like_fold"/>
</dbReference>
<evidence type="ECO:0000259" key="1">
    <source>
        <dbReference type="PROSITE" id="PS51841"/>
    </source>
</evidence>
<evidence type="ECO:0000313" key="4">
    <source>
        <dbReference type="Proteomes" id="UP000217528"/>
    </source>
</evidence>
<reference evidence="2 4" key="2">
    <citation type="journal article" date="2017" name="BMC Genomics">
        <title>Genomic analysis of methanogenic archaea reveals a shift towards energy conservation.</title>
        <authorList>
            <person name="Gilmore S.P."/>
            <person name="Henske J.K."/>
            <person name="Sexton J.A."/>
            <person name="Solomon K.V."/>
            <person name="Seppala S."/>
            <person name="Yoo J.I."/>
            <person name="Huyett L.M."/>
            <person name="Pressman A."/>
            <person name="Cogan J.Z."/>
            <person name="Kivenson V."/>
            <person name="Peng X."/>
            <person name="Tan Y."/>
            <person name="Valentine D.L."/>
            <person name="O'Malley M.A."/>
        </authorList>
    </citation>
    <scope>NUCLEOTIDE SEQUENCE [LARGE SCALE GENOMIC DNA]</scope>
    <source>
        <strain evidence="2 4">1R-7</strain>
    </source>
</reference>
<comment type="caution">
    <text evidence="2">The sequence shown here is derived from an EMBL/GenBank/DDBJ whole genome shotgun (WGS) entry which is preliminary data.</text>
</comment>
<protein>
    <recommendedName>
        <fullName evidence="1">LTD domain-containing protein</fullName>
    </recommendedName>
</protein>
<dbReference type="RefSeq" id="WP_095608198.1">
    <property type="nucleotide sequence ID" value="NZ_LMVN01000005.1"/>
</dbReference>
<feature type="domain" description="LTD" evidence="1">
    <location>
        <begin position="1321"/>
        <end position="1434"/>
    </location>
</feature>
<dbReference type="EMBL" id="LWMS01000010">
    <property type="protein sequence ID" value="PWL08727.1"/>
    <property type="molecule type" value="Genomic_DNA"/>
</dbReference>